<dbReference type="Proteomes" id="UP000177622">
    <property type="component" value="Unassembled WGS sequence"/>
</dbReference>
<dbReference type="GeneID" id="34578821"/>
<reference evidence="1 2" key="1">
    <citation type="journal article" date="2016" name="Sci. Rep.">
        <title>Penicillium arizonense, a new, genome sequenced fungal species, reveals a high chemical diversity in secreted metabolites.</title>
        <authorList>
            <person name="Grijseels S."/>
            <person name="Nielsen J.C."/>
            <person name="Randelovic M."/>
            <person name="Nielsen J."/>
            <person name="Nielsen K.F."/>
            <person name="Workman M."/>
            <person name="Frisvad J.C."/>
        </authorList>
    </citation>
    <scope>NUCLEOTIDE SEQUENCE [LARGE SCALE GENOMIC DNA]</scope>
    <source>
        <strain evidence="1 2">CBS 141311</strain>
    </source>
</reference>
<comment type="caution">
    <text evidence="1">The sequence shown here is derived from an EMBL/GenBank/DDBJ whole genome shotgun (WGS) entry which is preliminary data.</text>
</comment>
<accession>A0A1F5LBY9</accession>
<sequence length="70" mass="7604">MASCVVPGIWMDAIPNNLASDVHTYLQAERLRGGCLDQIGPMQKGLPVPVLLVADIDIGPPLLWCSELYQ</sequence>
<gene>
    <name evidence="1" type="ORF">PENARI_c016G06744</name>
</gene>
<organism evidence="1 2">
    <name type="scientific">Penicillium arizonense</name>
    <dbReference type="NCBI Taxonomy" id="1835702"/>
    <lineage>
        <taxon>Eukaryota</taxon>
        <taxon>Fungi</taxon>
        <taxon>Dikarya</taxon>
        <taxon>Ascomycota</taxon>
        <taxon>Pezizomycotina</taxon>
        <taxon>Eurotiomycetes</taxon>
        <taxon>Eurotiomycetidae</taxon>
        <taxon>Eurotiales</taxon>
        <taxon>Aspergillaceae</taxon>
        <taxon>Penicillium</taxon>
    </lineage>
</organism>
<proteinExistence type="predicted"/>
<dbReference type="EMBL" id="LXJU01000016">
    <property type="protein sequence ID" value="OGE50702.1"/>
    <property type="molecule type" value="Genomic_DNA"/>
</dbReference>
<evidence type="ECO:0000313" key="1">
    <source>
        <dbReference type="EMBL" id="OGE50702.1"/>
    </source>
</evidence>
<dbReference type="RefSeq" id="XP_022486148.1">
    <property type="nucleotide sequence ID" value="XM_022634087.1"/>
</dbReference>
<evidence type="ECO:0000313" key="2">
    <source>
        <dbReference type="Proteomes" id="UP000177622"/>
    </source>
</evidence>
<protein>
    <submittedName>
        <fullName evidence="1">Uncharacterized protein</fullName>
    </submittedName>
</protein>
<dbReference type="AlphaFoldDB" id="A0A1F5LBY9"/>
<keyword evidence="2" id="KW-1185">Reference proteome</keyword>
<name>A0A1F5LBY9_PENAI</name>